<sequence>MHLYFGNGSKAKSTSCSPETIVCHCFNCYCFIFVRNFSFRHDSLSCPCVTCEPTCQYPCSTTSYCQAININFICQNGCCTVITFSTSPNPLCDGREASAGYCHVGGVCSVGFTCTPNNVCCRCAYGTSIGPCVNLNCPENFQCNANNECCPYQVGK</sequence>
<name>A0A0K0CVI7_ANGCA</name>
<evidence type="ECO:0000313" key="1">
    <source>
        <dbReference type="Proteomes" id="UP000035642"/>
    </source>
</evidence>
<evidence type="ECO:0000313" key="2">
    <source>
        <dbReference type="WBParaSite" id="ACAC_0000135201-mRNA-1"/>
    </source>
</evidence>
<dbReference type="STRING" id="6313.A0A0K0CVI7"/>
<protein>
    <submittedName>
        <fullName evidence="2">CC domain-containing protein</fullName>
    </submittedName>
</protein>
<reference evidence="1" key="1">
    <citation type="submission" date="2012-09" db="EMBL/GenBank/DDBJ databases">
        <authorList>
            <person name="Martin A.A."/>
        </authorList>
    </citation>
    <scope>NUCLEOTIDE SEQUENCE</scope>
</reference>
<dbReference type="WBParaSite" id="ACAC_0000135201-mRNA-1">
    <property type="protein sequence ID" value="ACAC_0000135201-mRNA-1"/>
    <property type="gene ID" value="ACAC_0000135201"/>
</dbReference>
<dbReference type="Proteomes" id="UP000035642">
    <property type="component" value="Unassembled WGS sequence"/>
</dbReference>
<keyword evidence="1" id="KW-1185">Reference proteome</keyword>
<reference evidence="2" key="2">
    <citation type="submission" date="2017-02" db="UniProtKB">
        <authorList>
            <consortium name="WormBaseParasite"/>
        </authorList>
    </citation>
    <scope>IDENTIFICATION</scope>
</reference>
<accession>A0A0K0CVI7</accession>
<organism evidence="1 2">
    <name type="scientific">Angiostrongylus cantonensis</name>
    <name type="common">Rat lungworm</name>
    <dbReference type="NCBI Taxonomy" id="6313"/>
    <lineage>
        <taxon>Eukaryota</taxon>
        <taxon>Metazoa</taxon>
        <taxon>Ecdysozoa</taxon>
        <taxon>Nematoda</taxon>
        <taxon>Chromadorea</taxon>
        <taxon>Rhabditida</taxon>
        <taxon>Rhabditina</taxon>
        <taxon>Rhabditomorpha</taxon>
        <taxon>Strongyloidea</taxon>
        <taxon>Metastrongylidae</taxon>
        <taxon>Angiostrongylus</taxon>
    </lineage>
</organism>
<dbReference type="AlphaFoldDB" id="A0A0K0CVI7"/>
<proteinExistence type="predicted"/>